<evidence type="ECO:0000256" key="2">
    <source>
        <dbReference type="ARBA" id="ARBA00022840"/>
    </source>
</evidence>
<dbReference type="Proteomes" id="UP001555342">
    <property type="component" value="Unassembled WGS sequence"/>
</dbReference>
<dbReference type="EMBL" id="JBFMVT010000002">
    <property type="protein sequence ID" value="MEW7314434.1"/>
    <property type="molecule type" value="Genomic_DNA"/>
</dbReference>
<dbReference type="SMART" id="SM00490">
    <property type="entry name" value="HELICc"/>
    <property type="match status" value="1"/>
</dbReference>
<dbReference type="SMART" id="SM00487">
    <property type="entry name" value="DEXDc"/>
    <property type="match status" value="1"/>
</dbReference>
<dbReference type="PROSITE" id="PS51192">
    <property type="entry name" value="HELICASE_ATP_BIND_1"/>
    <property type="match status" value="1"/>
</dbReference>
<dbReference type="Pfam" id="PF00270">
    <property type="entry name" value="DEAD"/>
    <property type="match status" value="1"/>
</dbReference>
<sequence>MLDPIGGFRRIQDFFISYIETSFRIADPSVAASRRNLLNSSGEFAAEPYIEPVLRYESSDKTLEALAEMDGGPLNSLSSKGRKAFVELALSGLFDSKPGDEVWPRRSVHAPYSHQIQMLEHGIRPGCPGIVTSGTGSGKTESFMLPILAALSNEAVSWAAPCDGYLQNRWWNGEKTNWVPRREGEKRQAAVRALVLYPMNALVEDQMARLRKTLDSDDARQVMGNRFSGNRIFFGQYTSTTPITGYASHPRLSGVKSEKSRRARNLEKLRKALKRIDSNQQAARAFDEKENSSEKTRYIFPSTDGGEMMSRWDMQATPPDVLVTNASMLGAMLSREVEDSIFDATREWLMNNNDAYFYLVFDELHLMRGSAGTETAMLIKSLIIRLGLDDPKHRYKLRLLASSASLPMDGADGEQSRKYLRDLFAPFGTCCDSLDPGSDKPDFWRNCVIQGKPYIPSKPEGKITVRPFAALMRVALEGQGNVVRNLNMTDALSKALSNVFQALGVKAQNGMQGIKQAAEKAAALLTNACIEEGSESPRAMPPGLIIDKIFLKEDTDKQDELELALRGLMLVRALPESGMDCEKPANVTPAFRVHTFVRNIEGFFASVSPGEQKAKFADFCLERGLSHAPSAPGGERGRRLFEMLYCEACGDLLLGGQKGQNHGKTIELLPSATNLENLPERPGAEYYDDMTLEEFAVFWPVDIAGRPPVGCEKGWDVWEKAALNPVTGIVTIGQETSTTNTDAVRGYLYFQNPVKPKKGEPAKNPSAQPFCCPNCGIDYSSRPASNRSRTPIRAFRTGVTKSSQLVATELFELLHAIGAEAKSIVFSDSRQDAASMALEIERLHLRDLRREILVAASRAMIKEAESGYISDEDIEDRKAKAKQSGDYDEYIRLHDLQKSQIGITELCKYRRIKIDKLLESEGDSIGRITSELVGLGISPYKYRSNSDENDSAVWHTNFIKEGGTIGFSERLPSHERMKIKTKISYDQSELIDDVIFANTFFALEETGLAYPCISDKDDMPEIDAWLRVFSGAYRVKENKYFDASRTRDWYVGKDVEKEKVKRVARVLFGDSGYQDGLTRILNQLSLLEHKAGLINIGKLFLKISKPGDHYWQCGKCGRIHLHLGFKYCTRCVNALDLEPSGIVEDLWEENFLGKRIVRGERDGVKRFRLNVEELTGQTDDFSDRLRKFKGIFVDKMSELEKLDAEIDMLAVTTTMEVGIDIGSLQSVYQANMPPQRFNYQQRVGRAGRRGQAFSFVITFCRGRTHDAYYFAHPHAITGDPPPPPFLAVDHDAIPLRLMRKVWLRAAFNLLREEDHKNGTTFPGDKLVPPDIHGEYVATHDYYHSDETNWAERLLGALKATQNIHDRFIEAATFDPEQRLRLYSAVNAERIIEEIAELNVNAPEEDMGLARFLAEHGKLPMYGMPTRVRNLYLGLRKTKGPNSQEEYEWSTMDRDLDLAVFEYAPGSVLIKDKKKHEVIGFTGNYQEPQFQNNRMSDLSTVGSWQESCSHVAICPACGSAKLELHKPDNDINCEDCRTPIGPEEFRLYVTPAAFRTDFKPKDDIDSFIRMSLKTTATVLHEGVPTKCDSFTVRRGEVTILRLNDGTINGEKEGERFTVDLANDLKAPIPFSTYCPSVKGEQAIDSGWLESHNNPRWQCSGKKKSFGLVSSKETESLHIELTKFDARLNLDMVARYGEYMNLPTRAAAISATQILTHKAALYLDVSPDEFEMLEPRLHLGKPILQIADALINGSGLCRRLSEPVVAGGPTLIVTLLHEILKDQHAWPMADFLKKDHPTQCKTACYKCIQRYGNRRYHGLLDWRLGMAYLRAMVMPEFACGLNAADWNQPEMKGWRERAFELAEDVEALRPATIKLSKEHSLPVLIEIKDGKELWRAAVTHPLWQWRDAERDALIDSFGLTDGESPLLFIDTFELERRPLRALANLNRVKI</sequence>
<accession>A0ABV3NY10</accession>
<dbReference type="InterPro" id="IPR011545">
    <property type="entry name" value="DEAD/DEAH_box_helicase_dom"/>
</dbReference>
<keyword evidence="5" id="KW-1185">Reference proteome</keyword>
<feature type="domain" description="Helicase ATP-binding" evidence="3">
    <location>
        <begin position="120"/>
        <end position="424"/>
    </location>
</feature>
<keyword evidence="4" id="KW-0378">Hydrolase</keyword>
<evidence type="ECO:0000259" key="3">
    <source>
        <dbReference type="PROSITE" id="PS51192"/>
    </source>
</evidence>
<dbReference type="PANTHER" id="PTHR47957:SF3">
    <property type="entry name" value="ATP-DEPENDENT HELICASE HRQ1"/>
    <property type="match status" value="1"/>
</dbReference>
<dbReference type="RefSeq" id="WP_367596469.1">
    <property type="nucleotide sequence ID" value="NZ_JBFMVT010000002.1"/>
</dbReference>
<keyword evidence="1" id="KW-0547">Nucleotide-binding</keyword>
<dbReference type="Pfam" id="PF00271">
    <property type="entry name" value="Helicase_C"/>
    <property type="match status" value="1"/>
</dbReference>
<dbReference type="SUPFAM" id="SSF52540">
    <property type="entry name" value="P-loop containing nucleoside triphosphate hydrolases"/>
    <property type="match status" value="2"/>
</dbReference>
<reference evidence="4 5" key="1">
    <citation type="submission" date="2024-07" db="EMBL/GenBank/DDBJ databases">
        <authorList>
            <person name="Wang L."/>
        </authorList>
    </citation>
    <scope>NUCLEOTIDE SEQUENCE [LARGE SCALE GENOMIC DNA]</scope>
    <source>
        <strain evidence="4 5">WL359</strain>
    </source>
</reference>
<dbReference type="GO" id="GO:0004386">
    <property type="term" value="F:helicase activity"/>
    <property type="evidence" value="ECO:0007669"/>
    <property type="project" value="UniProtKB-KW"/>
</dbReference>
<protein>
    <submittedName>
        <fullName evidence="4">DEAD/DEAH box helicase</fullName>
    </submittedName>
</protein>
<evidence type="ECO:0000313" key="4">
    <source>
        <dbReference type="EMBL" id="MEW7314434.1"/>
    </source>
</evidence>
<keyword evidence="4" id="KW-0347">Helicase</keyword>
<evidence type="ECO:0000313" key="5">
    <source>
        <dbReference type="Proteomes" id="UP001555342"/>
    </source>
</evidence>
<comment type="caution">
    <text evidence="4">The sequence shown here is derived from an EMBL/GenBank/DDBJ whole genome shotgun (WGS) entry which is preliminary data.</text>
</comment>
<name>A0ABV3NY10_9ENTR</name>
<dbReference type="Gene3D" id="3.40.50.300">
    <property type="entry name" value="P-loop containing nucleotide triphosphate hydrolases"/>
    <property type="match status" value="2"/>
</dbReference>
<dbReference type="InterPro" id="IPR001650">
    <property type="entry name" value="Helicase_C-like"/>
</dbReference>
<proteinExistence type="predicted"/>
<dbReference type="PANTHER" id="PTHR47957">
    <property type="entry name" value="ATP-DEPENDENT HELICASE HRQ1"/>
    <property type="match status" value="1"/>
</dbReference>
<keyword evidence="2" id="KW-0067">ATP-binding</keyword>
<evidence type="ECO:0000256" key="1">
    <source>
        <dbReference type="ARBA" id="ARBA00022741"/>
    </source>
</evidence>
<dbReference type="InterPro" id="IPR014001">
    <property type="entry name" value="Helicase_ATP-bd"/>
</dbReference>
<dbReference type="InterPro" id="IPR027417">
    <property type="entry name" value="P-loop_NTPase"/>
</dbReference>
<organism evidence="4 5">
    <name type="scientific">Buttiauxella gaviniae</name>
    <dbReference type="NCBI Taxonomy" id="82990"/>
    <lineage>
        <taxon>Bacteria</taxon>
        <taxon>Pseudomonadati</taxon>
        <taxon>Pseudomonadota</taxon>
        <taxon>Gammaproteobacteria</taxon>
        <taxon>Enterobacterales</taxon>
        <taxon>Enterobacteriaceae</taxon>
        <taxon>Buttiauxella</taxon>
    </lineage>
</organism>
<gene>
    <name evidence="4" type="ORF">AB1E22_17320</name>
</gene>